<keyword evidence="2" id="KW-0808">Transferase</keyword>
<name>A0A7G2C4D4_9TRYP</name>
<evidence type="ECO:0000259" key="7">
    <source>
        <dbReference type="PROSITE" id="PS50011"/>
    </source>
</evidence>
<organism evidence="8 9">
    <name type="scientific">Angomonas deanei</name>
    <dbReference type="NCBI Taxonomy" id="59799"/>
    <lineage>
        <taxon>Eukaryota</taxon>
        <taxon>Discoba</taxon>
        <taxon>Euglenozoa</taxon>
        <taxon>Kinetoplastea</taxon>
        <taxon>Metakinetoplastina</taxon>
        <taxon>Trypanosomatida</taxon>
        <taxon>Trypanosomatidae</taxon>
        <taxon>Strigomonadinae</taxon>
        <taxon>Angomonas</taxon>
    </lineage>
</organism>
<feature type="compositionally biased region" description="Low complexity" evidence="6">
    <location>
        <begin position="154"/>
        <end position="177"/>
    </location>
</feature>
<keyword evidence="9" id="KW-1185">Reference proteome</keyword>
<evidence type="ECO:0000256" key="6">
    <source>
        <dbReference type="SAM" id="MobiDB-lite"/>
    </source>
</evidence>
<keyword evidence="5" id="KW-0067">ATP-binding</keyword>
<feature type="compositionally biased region" description="Basic and acidic residues" evidence="6">
    <location>
        <begin position="140"/>
        <end position="153"/>
    </location>
</feature>
<reference evidence="8 9" key="1">
    <citation type="submission" date="2020-08" db="EMBL/GenBank/DDBJ databases">
        <authorList>
            <person name="Newling K."/>
            <person name="Davey J."/>
            <person name="Forrester S."/>
        </authorList>
    </citation>
    <scope>NUCLEOTIDE SEQUENCE [LARGE SCALE GENOMIC DNA]</scope>
    <source>
        <strain evidence="9">Crithidia deanei Carvalho (ATCC PRA-265)</strain>
    </source>
</reference>
<dbReference type="GO" id="GO:0005524">
    <property type="term" value="F:ATP binding"/>
    <property type="evidence" value="ECO:0007669"/>
    <property type="project" value="UniProtKB-KW"/>
</dbReference>
<feature type="domain" description="Protein kinase" evidence="7">
    <location>
        <begin position="1"/>
        <end position="124"/>
    </location>
</feature>
<dbReference type="Gene3D" id="1.10.510.10">
    <property type="entry name" value="Transferase(Phosphotransferase) domain 1"/>
    <property type="match status" value="1"/>
</dbReference>
<evidence type="ECO:0000256" key="1">
    <source>
        <dbReference type="ARBA" id="ARBA00022527"/>
    </source>
</evidence>
<dbReference type="InterPro" id="IPR011009">
    <property type="entry name" value="Kinase-like_dom_sf"/>
</dbReference>
<dbReference type="PANTHER" id="PTHR24349">
    <property type="entry name" value="SERINE/THREONINE-PROTEIN KINASE"/>
    <property type="match status" value="1"/>
</dbReference>
<evidence type="ECO:0000256" key="2">
    <source>
        <dbReference type="ARBA" id="ARBA00022679"/>
    </source>
</evidence>
<dbReference type="Pfam" id="PF00069">
    <property type="entry name" value="Pkinase"/>
    <property type="match status" value="1"/>
</dbReference>
<keyword evidence="1" id="KW-0723">Serine/threonine-protein kinase</keyword>
<dbReference type="GO" id="GO:0004674">
    <property type="term" value="F:protein serine/threonine kinase activity"/>
    <property type="evidence" value="ECO:0007669"/>
    <property type="project" value="UniProtKB-KW"/>
</dbReference>
<evidence type="ECO:0000256" key="3">
    <source>
        <dbReference type="ARBA" id="ARBA00022741"/>
    </source>
</evidence>
<dbReference type="VEuPathDB" id="TriTrypDB:ADEAN_000202700"/>
<feature type="region of interest" description="Disordered" evidence="6">
    <location>
        <begin position="124"/>
        <end position="188"/>
    </location>
</feature>
<accession>A0A7G2C4D4</accession>
<proteinExistence type="predicted"/>
<evidence type="ECO:0000313" key="9">
    <source>
        <dbReference type="Proteomes" id="UP000515908"/>
    </source>
</evidence>
<dbReference type="EMBL" id="LR877147">
    <property type="protein sequence ID" value="CAD2214576.1"/>
    <property type="molecule type" value="Genomic_DNA"/>
</dbReference>
<feature type="region of interest" description="Disordered" evidence="6">
    <location>
        <begin position="220"/>
        <end position="263"/>
    </location>
</feature>
<dbReference type="SMART" id="SM00220">
    <property type="entry name" value="S_TKc"/>
    <property type="match status" value="1"/>
</dbReference>
<dbReference type="Proteomes" id="UP000515908">
    <property type="component" value="Chromosome 03"/>
</dbReference>
<keyword evidence="4 8" id="KW-0418">Kinase</keyword>
<evidence type="ECO:0000313" key="8">
    <source>
        <dbReference type="EMBL" id="CAD2214576.1"/>
    </source>
</evidence>
<dbReference type="OrthoDB" id="40902at2759"/>
<protein>
    <submittedName>
        <fullName evidence="8">Protein kinase domain containing protein, putative</fullName>
    </submittedName>
</protein>
<dbReference type="AlphaFoldDB" id="A0A7G2C4D4"/>
<sequence length="263" mass="29712">MEWDVRSTPCGTSFYIAPEVIRGIESQGAKPLCTNQRLVKSIDVWSAGVVFFVLLSGRPPFHGQVKTGEERRALLKRIDHGVLFNSNHGWDNVSNEAKDLIVAMLQQDVGQRISAEETLRHPFFTQHGFTRPVPGGDPLARQREQARYLREAQQKQQQQQQQQAVLSENETSSTSLEGSRRKKRNIFDNMKHFFGSSHKTEKGPEEKLMHEELNELQQDVVAKEDAEGEETSYRTNMPIKESKPAKPAVMNAKAKVGPAALKH</sequence>
<dbReference type="InterPro" id="IPR000719">
    <property type="entry name" value="Prot_kinase_dom"/>
</dbReference>
<gene>
    <name evidence="8" type="ORF">ADEAN_000202700</name>
</gene>
<dbReference type="InterPro" id="IPR050205">
    <property type="entry name" value="CDPK_Ser/Thr_kinases"/>
</dbReference>
<dbReference type="PROSITE" id="PS50011">
    <property type="entry name" value="PROTEIN_KINASE_DOM"/>
    <property type="match status" value="1"/>
</dbReference>
<evidence type="ECO:0000256" key="4">
    <source>
        <dbReference type="ARBA" id="ARBA00022777"/>
    </source>
</evidence>
<evidence type="ECO:0000256" key="5">
    <source>
        <dbReference type="ARBA" id="ARBA00022840"/>
    </source>
</evidence>
<dbReference type="SUPFAM" id="SSF56112">
    <property type="entry name" value="Protein kinase-like (PK-like)"/>
    <property type="match status" value="1"/>
</dbReference>
<keyword evidence="3" id="KW-0547">Nucleotide-binding</keyword>